<gene>
    <name evidence="6" type="ORF">NADFUDRAFT_60631</name>
</gene>
<dbReference type="AlphaFoldDB" id="A0A1E3PIJ6"/>
<dbReference type="InterPro" id="IPR006121">
    <property type="entry name" value="HMA_dom"/>
</dbReference>
<dbReference type="CDD" id="cd00371">
    <property type="entry name" value="HMA"/>
    <property type="match status" value="1"/>
</dbReference>
<dbReference type="PANTHER" id="PTHR22814:SF336">
    <property type="entry name" value="HEAVY METAL-ASSOCIATED ISOPRENYLATED PLANT PROTEIN 23"/>
    <property type="match status" value="1"/>
</dbReference>
<dbReference type="InterPro" id="IPR036163">
    <property type="entry name" value="HMA_dom_sf"/>
</dbReference>
<dbReference type="PANTHER" id="PTHR22814">
    <property type="entry name" value="COPPER TRANSPORT PROTEIN ATOX1-RELATED"/>
    <property type="match status" value="1"/>
</dbReference>
<dbReference type="Gene3D" id="3.30.70.100">
    <property type="match status" value="1"/>
</dbReference>
<keyword evidence="7" id="KW-1185">Reference proteome</keyword>
<evidence type="ECO:0000313" key="7">
    <source>
        <dbReference type="Proteomes" id="UP000095009"/>
    </source>
</evidence>
<dbReference type="GO" id="GO:0046872">
    <property type="term" value="F:metal ion binding"/>
    <property type="evidence" value="ECO:0007669"/>
    <property type="project" value="UniProtKB-KW"/>
</dbReference>
<evidence type="ECO:0000259" key="5">
    <source>
        <dbReference type="PROSITE" id="PS50846"/>
    </source>
</evidence>
<accession>A0A1E3PIJ6</accession>
<dbReference type="EMBL" id="KV454411">
    <property type="protein sequence ID" value="ODQ64762.1"/>
    <property type="molecule type" value="Genomic_DNA"/>
</dbReference>
<dbReference type="OrthoDB" id="666972at2759"/>
<reference evidence="6 7" key="1">
    <citation type="journal article" date="2016" name="Proc. Natl. Acad. Sci. U.S.A.">
        <title>Comparative genomics of biotechnologically important yeasts.</title>
        <authorList>
            <person name="Riley R."/>
            <person name="Haridas S."/>
            <person name="Wolfe K.H."/>
            <person name="Lopes M.R."/>
            <person name="Hittinger C.T."/>
            <person name="Goeker M."/>
            <person name="Salamov A.A."/>
            <person name="Wisecaver J.H."/>
            <person name="Long T.M."/>
            <person name="Calvey C.H."/>
            <person name="Aerts A.L."/>
            <person name="Barry K.W."/>
            <person name="Choi C."/>
            <person name="Clum A."/>
            <person name="Coughlan A.Y."/>
            <person name="Deshpande S."/>
            <person name="Douglass A.P."/>
            <person name="Hanson S.J."/>
            <person name="Klenk H.-P."/>
            <person name="LaButti K.M."/>
            <person name="Lapidus A."/>
            <person name="Lindquist E.A."/>
            <person name="Lipzen A.M."/>
            <person name="Meier-Kolthoff J.P."/>
            <person name="Ohm R.A."/>
            <person name="Otillar R.P."/>
            <person name="Pangilinan J.L."/>
            <person name="Peng Y."/>
            <person name="Rokas A."/>
            <person name="Rosa C.A."/>
            <person name="Scheuner C."/>
            <person name="Sibirny A.A."/>
            <person name="Slot J.C."/>
            <person name="Stielow J.B."/>
            <person name="Sun H."/>
            <person name="Kurtzman C.P."/>
            <person name="Blackwell M."/>
            <person name="Grigoriev I.V."/>
            <person name="Jeffries T.W."/>
        </authorList>
    </citation>
    <scope>NUCLEOTIDE SEQUENCE [LARGE SCALE GENOMIC DNA]</scope>
    <source>
        <strain evidence="6 7">DSM 6958</strain>
    </source>
</reference>
<evidence type="ECO:0000256" key="3">
    <source>
        <dbReference type="ARBA" id="ARBA00016103"/>
    </source>
</evidence>
<dbReference type="PROSITE" id="PS50846">
    <property type="entry name" value="HMA_2"/>
    <property type="match status" value="1"/>
</dbReference>
<protein>
    <recommendedName>
        <fullName evidence="3">Superoxide dismutase 1 copper chaperone</fullName>
    </recommendedName>
</protein>
<dbReference type="Gene3D" id="2.60.40.200">
    <property type="entry name" value="Superoxide dismutase, copper/zinc binding domain"/>
    <property type="match status" value="1"/>
</dbReference>
<dbReference type="Proteomes" id="UP000095009">
    <property type="component" value="Unassembled WGS sequence"/>
</dbReference>
<dbReference type="Pfam" id="PF00403">
    <property type="entry name" value="HMA"/>
    <property type="match status" value="1"/>
</dbReference>
<sequence length="234" mass="24887">MVNNDAFTSTYSIPLECDKCCESVKKAINTVSGVTQVNCDLAKQFVSVTGFAAPSQIVKSVQAIGKDAIVRGTGEPNSAAVCIFESFDPKDRNSPVKGLARIVAVSPTQTLFDITLNGLPKGTYYPTIRQSGNTYKGGETMGSLYADLGIVEVNEPTSSGLYSGQSFLKKELQITDIIGRGIAVSSRPNELDSSSVVGVLARSAGVWENDKSVCSCSGKTLWQERQDAIEKGVN</sequence>
<dbReference type="GO" id="GO:0006801">
    <property type="term" value="P:superoxide metabolic process"/>
    <property type="evidence" value="ECO:0007669"/>
    <property type="project" value="InterPro"/>
</dbReference>
<evidence type="ECO:0000313" key="6">
    <source>
        <dbReference type="EMBL" id="ODQ64762.1"/>
    </source>
</evidence>
<feature type="domain" description="HMA" evidence="5">
    <location>
        <begin position="6"/>
        <end position="69"/>
    </location>
</feature>
<evidence type="ECO:0000256" key="2">
    <source>
        <dbReference type="ARBA" id="ARBA00010636"/>
    </source>
</evidence>
<dbReference type="InterPro" id="IPR036423">
    <property type="entry name" value="SOD-like_Cu/Zn_dom_sf"/>
</dbReference>
<comment type="cofactor">
    <cofactor evidence="1">
        <name>Cu(2+)</name>
        <dbReference type="ChEBI" id="CHEBI:29036"/>
    </cofactor>
</comment>
<evidence type="ECO:0000256" key="4">
    <source>
        <dbReference type="ARBA" id="ARBA00022723"/>
    </source>
</evidence>
<evidence type="ECO:0000256" key="1">
    <source>
        <dbReference type="ARBA" id="ARBA00001973"/>
    </source>
</evidence>
<comment type="similarity">
    <text evidence="2">Belongs to the CCS1 family.</text>
</comment>
<dbReference type="SUPFAM" id="SSF55008">
    <property type="entry name" value="HMA, heavy metal-associated domain"/>
    <property type="match status" value="1"/>
</dbReference>
<proteinExistence type="inferred from homology"/>
<dbReference type="STRING" id="857566.A0A1E3PIJ6"/>
<organism evidence="6 7">
    <name type="scientific">Nadsonia fulvescens var. elongata DSM 6958</name>
    <dbReference type="NCBI Taxonomy" id="857566"/>
    <lineage>
        <taxon>Eukaryota</taxon>
        <taxon>Fungi</taxon>
        <taxon>Dikarya</taxon>
        <taxon>Ascomycota</taxon>
        <taxon>Saccharomycotina</taxon>
        <taxon>Dipodascomycetes</taxon>
        <taxon>Dipodascales</taxon>
        <taxon>Dipodascales incertae sedis</taxon>
        <taxon>Nadsonia</taxon>
    </lineage>
</organism>
<name>A0A1E3PIJ6_9ASCO</name>
<keyword evidence="4" id="KW-0479">Metal-binding</keyword>
<dbReference type="SUPFAM" id="SSF49329">
    <property type="entry name" value="Cu,Zn superoxide dismutase-like"/>
    <property type="match status" value="1"/>
</dbReference>